<name>A0A218Z9I5_9HELO</name>
<reference evidence="1 2" key="1">
    <citation type="submission" date="2017-04" db="EMBL/GenBank/DDBJ databases">
        <title>Draft genome sequence of Marssonina coronaria NL1: causal agent of apple blotch.</title>
        <authorList>
            <person name="Cheng Q."/>
        </authorList>
    </citation>
    <scope>NUCLEOTIDE SEQUENCE [LARGE SCALE GENOMIC DNA]</scope>
    <source>
        <strain evidence="1 2">NL1</strain>
    </source>
</reference>
<dbReference type="OrthoDB" id="3526026at2759"/>
<accession>A0A218Z9I5</accession>
<sequence>MDIRPRAILTRPRAYSFYDVSMDELLTVQHSFGNTFRSKLPLRKAIKKRRAYKDSMRHIWQKMTYQAIQTFHHRTRCPKCDQTPLTSTSYFHMNHQLPRNAYTAWKALCARMQAQFPEILHPKDWLEYLGELRFIEMWYWEGNTASLSCGRMSWNGSLVESPAYGPSEKAEIAVPKIVVSLPKV</sequence>
<dbReference type="AlphaFoldDB" id="A0A218Z9I5"/>
<gene>
    <name evidence="1" type="ORF">B2J93_4417</name>
</gene>
<dbReference type="InParanoid" id="A0A218Z9I5"/>
<comment type="caution">
    <text evidence="1">The sequence shown here is derived from an EMBL/GenBank/DDBJ whole genome shotgun (WGS) entry which is preliminary data.</text>
</comment>
<dbReference type="EMBL" id="MZNU01000106">
    <property type="protein sequence ID" value="OWP04412.1"/>
    <property type="molecule type" value="Genomic_DNA"/>
</dbReference>
<dbReference type="Proteomes" id="UP000242519">
    <property type="component" value="Unassembled WGS sequence"/>
</dbReference>
<proteinExistence type="predicted"/>
<evidence type="ECO:0000313" key="2">
    <source>
        <dbReference type="Proteomes" id="UP000242519"/>
    </source>
</evidence>
<organism evidence="1 2">
    <name type="scientific">Diplocarpon coronariae</name>
    <dbReference type="NCBI Taxonomy" id="2795749"/>
    <lineage>
        <taxon>Eukaryota</taxon>
        <taxon>Fungi</taxon>
        <taxon>Dikarya</taxon>
        <taxon>Ascomycota</taxon>
        <taxon>Pezizomycotina</taxon>
        <taxon>Leotiomycetes</taxon>
        <taxon>Helotiales</taxon>
        <taxon>Drepanopezizaceae</taxon>
        <taxon>Diplocarpon</taxon>
    </lineage>
</organism>
<keyword evidence="2" id="KW-1185">Reference proteome</keyword>
<protein>
    <submittedName>
        <fullName evidence="1">Uncharacterized protein</fullName>
    </submittedName>
</protein>
<evidence type="ECO:0000313" key="1">
    <source>
        <dbReference type="EMBL" id="OWP04412.1"/>
    </source>
</evidence>